<dbReference type="SMART" id="SM00382">
    <property type="entry name" value="AAA"/>
    <property type="match status" value="1"/>
</dbReference>
<evidence type="ECO:0000313" key="6">
    <source>
        <dbReference type="EMBL" id="MFD1641698.1"/>
    </source>
</evidence>
<evidence type="ECO:0000256" key="4">
    <source>
        <dbReference type="ARBA" id="ARBA00022840"/>
    </source>
</evidence>
<accession>A0ABD6D6U5</accession>
<comment type="similarity">
    <text evidence="1">Belongs to the ABC transporter superfamily.</text>
</comment>
<dbReference type="Gene3D" id="3.40.50.300">
    <property type="entry name" value="P-loop containing nucleotide triphosphate hydrolases"/>
    <property type="match status" value="1"/>
</dbReference>
<dbReference type="SUPFAM" id="SSF52540">
    <property type="entry name" value="P-loop containing nucleoside triphosphate hydrolases"/>
    <property type="match status" value="1"/>
</dbReference>
<keyword evidence="4 6" id="KW-0067">ATP-binding</keyword>
<gene>
    <name evidence="6" type="ORF">ACFSBW_07405</name>
</gene>
<comment type="caution">
    <text evidence="6">The sequence shown here is derived from an EMBL/GenBank/DDBJ whole genome shotgun (WGS) entry which is preliminary data.</text>
</comment>
<evidence type="ECO:0000259" key="5">
    <source>
        <dbReference type="PROSITE" id="PS50893"/>
    </source>
</evidence>
<dbReference type="InterPro" id="IPR027417">
    <property type="entry name" value="P-loop_NTPase"/>
</dbReference>
<keyword evidence="7" id="KW-1185">Reference proteome</keyword>
<keyword evidence="3" id="KW-0547">Nucleotide-binding</keyword>
<evidence type="ECO:0000256" key="3">
    <source>
        <dbReference type="ARBA" id="ARBA00022741"/>
    </source>
</evidence>
<dbReference type="InterPro" id="IPR003439">
    <property type="entry name" value="ABC_transporter-like_ATP-bd"/>
</dbReference>
<dbReference type="RefSeq" id="WP_256396703.1">
    <property type="nucleotide sequence ID" value="NZ_JANHDJ010000005.1"/>
</dbReference>
<dbReference type="PROSITE" id="PS50893">
    <property type="entry name" value="ABC_TRANSPORTER_2"/>
    <property type="match status" value="1"/>
</dbReference>
<dbReference type="Proteomes" id="UP001597052">
    <property type="component" value="Unassembled WGS sequence"/>
</dbReference>
<dbReference type="EMBL" id="JBHUDM010000002">
    <property type="protein sequence ID" value="MFD1641698.1"/>
    <property type="molecule type" value="Genomic_DNA"/>
</dbReference>
<evidence type="ECO:0000256" key="2">
    <source>
        <dbReference type="ARBA" id="ARBA00022448"/>
    </source>
</evidence>
<reference evidence="6 7" key="1">
    <citation type="journal article" date="2019" name="Int. J. Syst. Evol. Microbiol.">
        <title>The Global Catalogue of Microorganisms (GCM) 10K type strain sequencing project: providing services to taxonomists for standard genome sequencing and annotation.</title>
        <authorList>
            <consortium name="The Broad Institute Genomics Platform"/>
            <consortium name="The Broad Institute Genome Sequencing Center for Infectious Disease"/>
            <person name="Wu L."/>
            <person name="Ma J."/>
        </authorList>
    </citation>
    <scope>NUCLEOTIDE SEQUENCE [LARGE SCALE GENOMIC DNA]</scope>
    <source>
        <strain evidence="6 7">CGMCC 1.10593</strain>
    </source>
</reference>
<evidence type="ECO:0000256" key="1">
    <source>
        <dbReference type="ARBA" id="ARBA00005417"/>
    </source>
</evidence>
<proteinExistence type="inferred from homology"/>
<dbReference type="AlphaFoldDB" id="A0ABD6D6U5"/>
<dbReference type="CDD" id="cd03230">
    <property type="entry name" value="ABC_DR_subfamily_A"/>
    <property type="match status" value="1"/>
</dbReference>
<name>A0ABD6D6U5_9EURY</name>
<feature type="domain" description="ABC transporter" evidence="5">
    <location>
        <begin position="4"/>
        <end position="230"/>
    </location>
</feature>
<dbReference type="PANTHER" id="PTHR43335:SF4">
    <property type="entry name" value="ABC TRANSPORTER, ATP-BINDING PROTEIN"/>
    <property type="match status" value="1"/>
</dbReference>
<organism evidence="6 7">
    <name type="scientific">Halohasta litorea</name>
    <dbReference type="NCBI Taxonomy" id="869891"/>
    <lineage>
        <taxon>Archaea</taxon>
        <taxon>Methanobacteriati</taxon>
        <taxon>Methanobacteriota</taxon>
        <taxon>Stenosarchaea group</taxon>
        <taxon>Halobacteria</taxon>
        <taxon>Halobacteriales</taxon>
        <taxon>Haloferacaceae</taxon>
        <taxon>Halohasta</taxon>
    </lineage>
</organism>
<dbReference type="Pfam" id="PF00005">
    <property type="entry name" value="ABC_tran"/>
    <property type="match status" value="1"/>
</dbReference>
<protein>
    <submittedName>
        <fullName evidence="6">ABC transporter ATP-binding protein</fullName>
    </submittedName>
</protein>
<dbReference type="PANTHER" id="PTHR43335">
    <property type="entry name" value="ABC TRANSPORTER, ATP-BINDING PROTEIN"/>
    <property type="match status" value="1"/>
</dbReference>
<dbReference type="InterPro" id="IPR003593">
    <property type="entry name" value="AAA+_ATPase"/>
</dbReference>
<dbReference type="GO" id="GO:0005524">
    <property type="term" value="F:ATP binding"/>
    <property type="evidence" value="ECO:0007669"/>
    <property type="project" value="UniProtKB-KW"/>
</dbReference>
<keyword evidence="2" id="KW-0813">Transport</keyword>
<sequence length="266" mass="28192">MAAIQLTDLTKRYGDHLAVDGVDLTIELGEVFGFLGPNGAGKSTTINILLDFIRPTGGTATVLGYDAQREPRAVHERVGVLPEGYSLYDRLTGREHLRLAGRLNGCSVDVETVLDRIGLAPADAERPAGTYSTGMSQRLALGMATVGDPDLLVLDEPTSGLDPHGVSLLKRLVRAEADRGTTVFFSSHVLDHVEAVCDRVGILDTGRLIAVDTINGLREAVSAEMPGVEASGAELPDELTLEALFELYTTGTDASRQQAAVPGGEQ</sequence>
<evidence type="ECO:0000313" key="7">
    <source>
        <dbReference type="Proteomes" id="UP001597052"/>
    </source>
</evidence>